<evidence type="ECO:0000256" key="2">
    <source>
        <dbReference type="SAM" id="MobiDB-lite"/>
    </source>
</evidence>
<dbReference type="Gene3D" id="1.10.443.10">
    <property type="entry name" value="Intergrase catalytic core"/>
    <property type="match status" value="1"/>
</dbReference>
<protein>
    <recommendedName>
        <fullName evidence="3">Tyr recombinase domain-containing protein</fullName>
    </recommendedName>
</protein>
<organism evidence="4 5">
    <name type="scientific">Nonomuraea roseola</name>
    <dbReference type="NCBI Taxonomy" id="46179"/>
    <lineage>
        <taxon>Bacteria</taxon>
        <taxon>Bacillati</taxon>
        <taxon>Actinomycetota</taxon>
        <taxon>Actinomycetes</taxon>
        <taxon>Streptosporangiales</taxon>
        <taxon>Streptosporangiaceae</taxon>
        <taxon>Nonomuraea</taxon>
    </lineage>
</organism>
<keyword evidence="1" id="KW-0233">DNA recombination</keyword>
<feature type="region of interest" description="Disordered" evidence="2">
    <location>
        <begin position="23"/>
        <end position="42"/>
    </location>
</feature>
<proteinExistence type="predicted"/>
<evidence type="ECO:0000256" key="1">
    <source>
        <dbReference type="ARBA" id="ARBA00023172"/>
    </source>
</evidence>
<name>A0ABV5PVE6_9ACTN</name>
<evidence type="ECO:0000313" key="5">
    <source>
        <dbReference type="Proteomes" id="UP001589646"/>
    </source>
</evidence>
<accession>A0ABV5PVE6</accession>
<dbReference type="InterPro" id="IPR013762">
    <property type="entry name" value="Integrase-like_cat_sf"/>
</dbReference>
<gene>
    <name evidence="4" type="ORF">ACFFRN_11315</name>
</gene>
<dbReference type="RefSeq" id="WP_346119237.1">
    <property type="nucleotide sequence ID" value="NZ_BAAAXC010000006.1"/>
</dbReference>
<dbReference type="InterPro" id="IPR011010">
    <property type="entry name" value="DNA_brk_join_enz"/>
</dbReference>
<dbReference type="Proteomes" id="UP001589646">
    <property type="component" value="Unassembled WGS sequence"/>
</dbReference>
<reference evidence="4 5" key="1">
    <citation type="submission" date="2024-09" db="EMBL/GenBank/DDBJ databases">
        <authorList>
            <person name="Sun Q."/>
            <person name="Mori K."/>
        </authorList>
    </citation>
    <scope>NUCLEOTIDE SEQUENCE [LARGE SCALE GENOMIC DNA]</scope>
    <source>
        <strain evidence="4 5">JCM 3323</strain>
    </source>
</reference>
<feature type="domain" description="Tyr recombinase" evidence="3">
    <location>
        <begin position="43"/>
        <end position="175"/>
    </location>
</feature>
<keyword evidence="5" id="KW-1185">Reference proteome</keyword>
<comment type="caution">
    <text evidence="4">The sequence shown here is derived from an EMBL/GenBank/DDBJ whole genome shotgun (WGS) entry which is preliminary data.</text>
</comment>
<evidence type="ECO:0000259" key="3">
    <source>
        <dbReference type="PROSITE" id="PS51898"/>
    </source>
</evidence>
<evidence type="ECO:0000313" key="4">
    <source>
        <dbReference type="EMBL" id="MFB9527201.1"/>
    </source>
</evidence>
<dbReference type="InterPro" id="IPR002104">
    <property type="entry name" value="Integrase_catalytic"/>
</dbReference>
<dbReference type="PROSITE" id="PS51898">
    <property type="entry name" value="TYR_RECOMBINASE"/>
    <property type="match status" value="1"/>
</dbReference>
<dbReference type="SUPFAM" id="SSF56349">
    <property type="entry name" value="DNA breaking-rejoining enzymes"/>
    <property type="match status" value="1"/>
</dbReference>
<dbReference type="EMBL" id="JBHMCE010000003">
    <property type="protein sequence ID" value="MFB9527201.1"/>
    <property type="molecule type" value="Genomic_DNA"/>
</dbReference>
<sequence length="175" mass="19385">MRASDVEPQPGRGLVLAHLVPGEEELGGPVRPGRRERRRENVDRTKAVSKTTIDRLLSRRDLPLREKTLYRLLYETAASAAEILSLNVEDLDLENRRAPLRSKGGDVEWVYWDAGTARLLPRLLRLPDGHPPLTAQAMSRAGTAAASLGPASLPFTVCDRLVFVPRAPAHVERQS</sequence>